<proteinExistence type="predicted"/>
<organism evidence="2 3">
    <name type="scientific">Pedobacter segetis</name>
    <dbReference type="NCBI Taxonomy" id="2793069"/>
    <lineage>
        <taxon>Bacteria</taxon>
        <taxon>Pseudomonadati</taxon>
        <taxon>Bacteroidota</taxon>
        <taxon>Sphingobacteriia</taxon>
        <taxon>Sphingobacteriales</taxon>
        <taxon>Sphingobacteriaceae</taxon>
        <taxon>Pedobacter</taxon>
    </lineage>
</organism>
<keyword evidence="3" id="KW-1185">Reference proteome</keyword>
<gene>
    <name evidence="2" type="ORF">I5M32_01405</name>
</gene>
<protein>
    <submittedName>
        <fullName evidence="2">Uncharacterized protein</fullName>
    </submittedName>
</protein>
<sequence length="53" mass="6395">MTFQDRKNKGKDWEKTQEKRKELNDKNLEEANKPKSVYKQVNAELEEKNKKTV</sequence>
<dbReference type="EMBL" id="JAEHFY010000002">
    <property type="protein sequence ID" value="MBK0381604.1"/>
    <property type="molecule type" value="Genomic_DNA"/>
</dbReference>
<dbReference type="Proteomes" id="UP000660024">
    <property type="component" value="Unassembled WGS sequence"/>
</dbReference>
<comment type="caution">
    <text evidence="2">The sequence shown here is derived from an EMBL/GenBank/DDBJ whole genome shotgun (WGS) entry which is preliminary data.</text>
</comment>
<reference evidence="2 3" key="1">
    <citation type="submission" date="2020-12" db="EMBL/GenBank/DDBJ databases">
        <title>Bacterial novel species Pedobacter sp. SD-b isolated from soil.</title>
        <authorList>
            <person name="Jung H.-Y."/>
        </authorList>
    </citation>
    <scope>NUCLEOTIDE SEQUENCE [LARGE SCALE GENOMIC DNA]</scope>
    <source>
        <strain evidence="2 3">SD-b</strain>
    </source>
</reference>
<dbReference type="RefSeq" id="WP_200584311.1">
    <property type="nucleotide sequence ID" value="NZ_JAEHFY010000002.1"/>
</dbReference>
<feature type="region of interest" description="Disordered" evidence="1">
    <location>
        <begin position="1"/>
        <end position="53"/>
    </location>
</feature>
<evidence type="ECO:0000256" key="1">
    <source>
        <dbReference type="SAM" id="MobiDB-lite"/>
    </source>
</evidence>
<feature type="compositionally biased region" description="Basic and acidic residues" evidence="1">
    <location>
        <begin position="1"/>
        <end position="33"/>
    </location>
</feature>
<accession>A0ABS1BFF8</accession>
<evidence type="ECO:0000313" key="2">
    <source>
        <dbReference type="EMBL" id="MBK0381604.1"/>
    </source>
</evidence>
<name>A0ABS1BFF8_9SPHI</name>
<evidence type="ECO:0000313" key="3">
    <source>
        <dbReference type="Proteomes" id="UP000660024"/>
    </source>
</evidence>